<evidence type="ECO:0000313" key="3">
    <source>
        <dbReference type="Proteomes" id="UP000094053"/>
    </source>
</evidence>
<sequence length="215" mass="22755">MSMLVVVVPVAGCADSQPDSETATPEAQTFDLSKLSQLEDQMPEGFIPYPSEVTKLQHMYVDGVGSVVSNGKPFTVDPPGCAVLLYPVRGQAGADTTGVRADGLERRSIAVGADMPVTVPEPVPSTGCERMTYTVPDDDHPTSGTAERIEAPAIDGATTYALKITADGYSDPEYFYTAIVDGRVYVSAEARLAPDYPAQPLMPDLLVKAVAAIRS</sequence>
<protein>
    <recommendedName>
        <fullName evidence="1">DUF5642 domain-containing protein</fullName>
    </recommendedName>
</protein>
<name>A0A1E3RJN9_MYCFV</name>
<dbReference type="STRING" id="1776.BHQ18_11535"/>
<evidence type="ECO:0000259" key="1">
    <source>
        <dbReference type="Pfam" id="PF18702"/>
    </source>
</evidence>
<dbReference type="Pfam" id="PF18702">
    <property type="entry name" value="DUF5642"/>
    <property type="match status" value="1"/>
</dbReference>
<gene>
    <name evidence="2" type="ORF">BHQ18_11535</name>
</gene>
<proteinExistence type="predicted"/>
<dbReference type="InterPro" id="IPR041313">
    <property type="entry name" value="DUF5642"/>
</dbReference>
<comment type="caution">
    <text evidence="2">The sequence shown here is derived from an EMBL/GenBank/DDBJ whole genome shotgun (WGS) entry which is preliminary data.</text>
</comment>
<dbReference type="Proteomes" id="UP000094053">
    <property type="component" value="Unassembled WGS sequence"/>
</dbReference>
<dbReference type="AlphaFoldDB" id="A0A1E3RJN9"/>
<evidence type="ECO:0000313" key="2">
    <source>
        <dbReference type="EMBL" id="ODQ90074.1"/>
    </source>
</evidence>
<accession>A0A1E3RJN9</accession>
<reference evidence="3" key="1">
    <citation type="submission" date="2016-09" db="EMBL/GenBank/DDBJ databases">
        <authorList>
            <person name="Greninger A.L."/>
            <person name="Jerome K.R."/>
            <person name="Mcnair B."/>
            <person name="Wallis C."/>
            <person name="Fang F."/>
        </authorList>
    </citation>
    <scope>NUCLEOTIDE SEQUENCE [LARGE SCALE GENOMIC DNA]</scope>
    <source>
        <strain evidence="3">M6</strain>
    </source>
</reference>
<dbReference type="EMBL" id="MIHA01000007">
    <property type="protein sequence ID" value="ODQ90074.1"/>
    <property type="molecule type" value="Genomic_DNA"/>
</dbReference>
<feature type="domain" description="DUF5642" evidence="1">
    <location>
        <begin position="72"/>
        <end position="214"/>
    </location>
</feature>
<keyword evidence="3" id="KW-1185">Reference proteome</keyword>
<organism evidence="2 3">
    <name type="scientific">Mycolicibacterium flavescens</name>
    <name type="common">Mycobacterium flavescens</name>
    <dbReference type="NCBI Taxonomy" id="1776"/>
    <lineage>
        <taxon>Bacteria</taxon>
        <taxon>Bacillati</taxon>
        <taxon>Actinomycetota</taxon>
        <taxon>Actinomycetes</taxon>
        <taxon>Mycobacteriales</taxon>
        <taxon>Mycobacteriaceae</taxon>
        <taxon>Mycolicibacterium</taxon>
    </lineage>
</organism>